<evidence type="ECO:0000256" key="7">
    <source>
        <dbReference type="ARBA" id="ARBA00023163"/>
    </source>
</evidence>
<keyword evidence="15" id="KW-1185">Reference proteome</keyword>
<feature type="compositionally biased region" description="Low complexity" evidence="10">
    <location>
        <begin position="16"/>
        <end position="41"/>
    </location>
</feature>
<organism evidence="14 15">
    <name type="scientific">Pochonia chlamydosporia 170</name>
    <dbReference type="NCBI Taxonomy" id="1380566"/>
    <lineage>
        <taxon>Eukaryota</taxon>
        <taxon>Fungi</taxon>
        <taxon>Dikarya</taxon>
        <taxon>Ascomycota</taxon>
        <taxon>Pezizomycotina</taxon>
        <taxon>Sordariomycetes</taxon>
        <taxon>Hypocreomycetidae</taxon>
        <taxon>Hypocreales</taxon>
        <taxon>Clavicipitaceae</taxon>
        <taxon>Pochonia</taxon>
    </lineage>
</organism>
<dbReference type="InterPro" id="IPR007889">
    <property type="entry name" value="HTH_Psq"/>
</dbReference>
<evidence type="ECO:0000256" key="4">
    <source>
        <dbReference type="ARBA" id="ARBA00022833"/>
    </source>
</evidence>
<dbReference type="PROSITE" id="PS51253">
    <property type="entry name" value="HTH_CENPB"/>
    <property type="match status" value="1"/>
</dbReference>
<dbReference type="SUPFAM" id="SSF57756">
    <property type="entry name" value="Retrovirus zinc finger-like domains"/>
    <property type="match status" value="1"/>
</dbReference>
<dbReference type="RefSeq" id="XP_022284961.1">
    <property type="nucleotide sequence ID" value="XM_022430002.1"/>
</dbReference>
<dbReference type="InterPro" id="IPR052035">
    <property type="entry name" value="ZnF_BED_domain_contain"/>
</dbReference>
<comment type="caution">
    <text evidence="14">The sequence shown here is derived from an EMBL/GenBank/DDBJ whole genome shotgun (WGS) entry which is preliminary data.</text>
</comment>
<gene>
    <name evidence="14" type="ORF">VFPPC_18383</name>
</gene>
<keyword evidence="5" id="KW-0805">Transcription regulation</keyword>
<dbReference type="PROSITE" id="PS50808">
    <property type="entry name" value="ZF_BED"/>
    <property type="match status" value="1"/>
</dbReference>
<feature type="region of interest" description="Disordered" evidence="10">
    <location>
        <begin position="886"/>
        <end position="935"/>
    </location>
</feature>
<dbReference type="InterPro" id="IPR012337">
    <property type="entry name" value="RNaseH-like_sf"/>
</dbReference>
<dbReference type="GO" id="GO:0005634">
    <property type="term" value="C:nucleus"/>
    <property type="evidence" value="ECO:0007669"/>
    <property type="project" value="UniProtKB-SubCell"/>
</dbReference>
<dbReference type="PROSITE" id="PS50158">
    <property type="entry name" value="ZF_CCHC"/>
    <property type="match status" value="1"/>
</dbReference>
<evidence type="ECO:0000256" key="10">
    <source>
        <dbReference type="SAM" id="MobiDB-lite"/>
    </source>
</evidence>
<keyword evidence="4" id="KW-0862">Zinc</keyword>
<reference evidence="14 15" key="1">
    <citation type="journal article" date="2016" name="PLoS Pathog.">
        <title>Biosynthesis of antibiotic leucinostatins in bio-control fungus Purpureocillium lilacinum and their inhibition on phytophthora revealed by genome mining.</title>
        <authorList>
            <person name="Wang G."/>
            <person name="Liu Z."/>
            <person name="Lin R."/>
            <person name="Li E."/>
            <person name="Mao Z."/>
            <person name="Ling J."/>
            <person name="Yang Y."/>
            <person name="Yin W.B."/>
            <person name="Xie B."/>
        </authorList>
    </citation>
    <scope>NUCLEOTIDE SEQUENCE [LARGE SCALE GENOMIC DNA]</scope>
    <source>
        <strain evidence="14">170</strain>
    </source>
</reference>
<dbReference type="GO" id="GO:0003677">
    <property type="term" value="F:DNA binding"/>
    <property type="evidence" value="ECO:0007669"/>
    <property type="project" value="UniProtKB-KW"/>
</dbReference>
<proteinExistence type="predicted"/>
<dbReference type="InterPro" id="IPR036875">
    <property type="entry name" value="Znf_CCHC_sf"/>
</dbReference>
<evidence type="ECO:0000313" key="15">
    <source>
        <dbReference type="Proteomes" id="UP000078397"/>
    </source>
</evidence>
<keyword evidence="3 9" id="KW-0863">Zinc-finger</keyword>
<evidence type="ECO:0000256" key="6">
    <source>
        <dbReference type="ARBA" id="ARBA00023125"/>
    </source>
</evidence>
<protein>
    <submittedName>
        <fullName evidence="14">Transposase-like protein</fullName>
    </submittedName>
</protein>
<evidence type="ECO:0000256" key="8">
    <source>
        <dbReference type="ARBA" id="ARBA00023242"/>
    </source>
</evidence>
<evidence type="ECO:0000256" key="3">
    <source>
        <dbReference type="ARBA" id="ARBA00022771"/>
    </source>
</evidence>
<evidence type="ECO:0000256" key="1">
    <source>
        <dbReference type="ARBA" id="ARBA00004123"/>
    </source>
</evidence>
<feature type="compositionally biased region" description="Basic and acidic residues" evidence="10">
    <location>
        <begin position="912"/>
        <end position="931"/>
    </location>
</feature>
<dbReference type="SUPFAM" id="SSF53098">
    <property type="entry name" value="Ribonuclease H-like"/>
    <property type="match status" value="1"/>
</dbReference>
<keyword evidence="7" id="KW-0804">Transcription</keyword>
<evidence type="ECO:0000313" key="14">
    <source>
        <dbReference type="EMBL" id="OWT42442.1"/>
    </source>
</evidence>
<keyword evidence="2" id="KW-0479">Metal-binding</keyword>
<dbReference type="OrthoDB" id="5014592at2759"/>
<keyword evidence="6" id="KW-0238">DNA-binding</keyword>
<comment type="subcellular location">
    <subcellularLocation>
        <location evidence="1">Nucleus</location>
    </subcellularLocation>
</comment>
<dbReference type="KEGG" id="pchm:VFPPC_18383"/>
<dbReference type="InterPro" id="IPR001878">
    <property type="entry name" value="Znf_CCHC"/>
</dbReference>
<evidence type="ECO:0000256" key="9">
    <source>
        <dbReference type="PROSITE-ProRule" id="PRU00047"/>
    </source>
</evidence>
<dbReference type="PANTHER" id="PTHR46481">
    <property type="entry name" value="ZINC FINGER BED DOMAIN-CONTAINING PROTEIN 4"/>
    <property type="match status" value="1"/>
</dbReference>
<dbReference type="Gene3D" id="1.10.10.60">
    <property type="entry name" value="Homeodomain-like"/>
    <property type="match status" value="1"/>
</dbReference>
<evidence type="ECO:0000256" key="2">
    <source>
        <dbReference type="ARBA" id="ARBA00022723"/>
    </source>
</evidence>
<accession>A0A219APF4</accession>
<dbReference type="AlphaFoldDB" id="A0A219APF4"/>
<dbReference type="InterPro" id="IPR004875">
    <property type="entry name" value="DDE_SF_endonuclease_dom"/>
</dbReference>
<feature type="domain" description="CCHC-type" evidence="11">
    <location>
        <begin position="933"/>
        <end position="949"/>
    </location>
</feature>
<evidence type="ECO:0000259" key="13">
    <source>
        <dbReference type="PROSITE" id="PS51253"/>
    </source>
</evidence>
<dbReference type="GO" id="GO:0008270">
    <property type="term" value="F:zinc ion binding"/>
    <property type="evidence" value="ECO:0007669"/>
    <property type="project" value="UniProtKB-KW"/>
</dbReference>
<evidence type="ECO:0000259" key="11">
    <source>
        <dbReference type="PROSITE" id="PS50158"/>
    </source>
</evidence>
<dbReference type="InterPro" id="IPR003656">
    <property type="entry name" value="Znf_BED"/>
</dbReference>
<dbReference type="Pfam" id="PF05225">
    <property type="entry name" value="HTH_psq"/>
    <property type="match status" value="1"/>
</dbReference>
<feature type="domain" description="BED-type" evidence="12">
    <location>
        <begin position="97"/>
        <end position="157"/>
    </location>
</feature>
<name>A0A219APF4_METCM</name>
<dbReference type="SMART" id="SM00674">
    <property type="entry name" value="CENPB"/>
    <property type="match status" value="1"/>
</dbReference>
<feature type="domain" description="HTH CENPB-type" evidence="13">
    <location>
        <begin position="491"/>
        <end position="560"/>
    </location>
</feature>
<dbReference type="Proteomes" id="UP000078397">
    <property type="component" value="Unassembled WGS sequence"/>
</dbReference>
<sequence length="963" mass="109662">MSTPPFFRPYGMVERSTPPTTPSESLAPTSSTTSSVSTPTKTPDDEAATPSICDERRLPKSSQCAFPINWGSIRYDGKPLPSIRYRQPHKRTLNSKVQPSAIYKHGAQLTTDGDNKYWLCKYCHVRGHHHTALFSSESTTSIIYHLKNQHKSEEFGRSVFNDLQFKDHFTDWVIDLDLTFHQATHQRTHEIFANYMEDIGKILPKSPSTLGSWIGEKWVGDTGRRVWLKEKLQAALSKIHISTDARTSEEGTNYLAIVAHFLDVNYKLQTALLDLPPLKGPHSGENIARALSAVIDFYGISTVLGFYMMDNASSNDTCIQELAKKYPAIKPQSRLRCVGHMLNIIVKALLFGQGVSKLERQLRGASDEGRFEIWRKQSFVGKLHNFCVWINRSDQRRELLKQYVLTAYEEGSIETLYTRVLVDGGIRWNSAYAMIERALKLRHAIDLFFLNYNHNAIQNTPRLSIRAAAKIYMVPHSTLSARVKGIAARRDTMPPCRKLTNLEESTIVEYILDLDSRSFPPRLSGVQDMANRLLADRDAPPVGPRWASNFVKRHKELTTRFTRRYDYKRALCEDPILIRPWFELVRDTVAKYGILEEDFHNFDETGFMMGMISTTMVVTSSDRHANPTLAQPGDREWVSVIQSINSRGEAIPPFIIVAGQYHLANWYEDSALPKDWVISITQNGWTTNEKAVEWIKHFEKHTKPRSQGAYRLLIMDGHESHHSTEFELFCKDHKIITLWLMRGRITHITKADFLPAFCAAFKAAMTEKNIQGAFRGTGLIPFDPKSVLSRLDIRLRTPSPVEEAIELPQPWVPKTPNNPTEATSQTDYIKRRISRHQGSSPTSILVAMDQFAKGTCGLMHKIALLKAEVNQLQEANAILSKRRRARKTRLRKGGSMTIAEGQALQDQNDVDEQIKQEDRQTRGRKPRDERKGRRCCVCGKPGHNARTCRIDVETSNEEDTSED</sequence>
<dbReference type="Pfam" id="PF03221">
    <property type="entry name" value="HTH_Tnp_Tc5"/>
    <property type="match status" value="1"/>
</dbReference>
<dbReference type="InterPro" id="IPR006600">
    <property type="entry name" value="HTH_CenpB_DNA-bd_dom"/>
</dbReference>
<evidence type="ECO:0000256" key="5">
    <source>
        <dbReference type="ARBA" id="ARBA00023015"/>
    </source>
</evidence>
<evidence type="ECO:0000259" key="12">
    <source>
        <dbReference type="PROSITE" id="PS50808"/>
    </source>
</evidence>
<feature type="region of interest" description="Disordered" evidence="10">
    <location>
        <begin position="1"/>
        <end position="54"/>
    </location>
</feature>
<dbReference type="Pfam" id="PF03184">
    <property type="entry name" value="DDE_1"/>
    <property type="match status" value="1"/>
</dbReference>
<dbReference type="PANTHER" id="PTHR46481:SF10">
    <property type="entry name" value="ZINC FINGER BED DOMAIN-CONTAINING PROTEIN 39"/>
    <property type="match status" value="1"/>
</dbReference>
<keyword evidence="8" id="KW-0539">Nucleus</keyword>
<dbReference type="GeneID" id="28854013"/>
<dbReference type="EMBL" id="LSBJ02000015">
    <property type="protein sequence ID" value="OWT42442.1"/>
    <property type="molecule type" value="Genomic_DNA"/>
</dbReference>